<comment type="caution">
    <text evidence="1">The sequence shown here is derived from an EMBL/GenBank/DDBJ whole genome shotgun (WGS) entry which is preliminary data.</text>
</comment>
<dbReference type="InterPro" id="IPR022028">
    <property type="entry name" value="DUF3604"/>
</dbReference>
<sequence>MKNIYSKEIATAKIDIKTAVAGKHTDAQLDIKIGKYGIADGGAIKVLFRISADVDDVEFTDSSKENYVSIKSDAKVDLQGYSRSNGLKGKVHARPWTNGFVVFIKGGYLLPNENISIEFKNFRMQTIVEDTFEFKILIDAFSTGEYLEIEKSPEIEVLPDIPAMLTAVIPTTVAPLKEFKALVKIEDKWGNPCTQLNDEIEIVNFKELGLKDSKQKLKKGKSEIKLSLESGVYDIQAKYKTLSAKSNYVVIKESKLKQYWADLHGQSEETVGTNNIEHYVNFAKEYGFLDVISSQANDFQVDNKFWDKTKKLSTSNSINGEFIMFPGYEWSGNSGRGGDRNVIFNETNPPIYKSSFAQTLHEYNKQNEALTAKDLFKKLKKHNALTIAHVGGRYANLEMHDDDVEPLIEVHSDWGTFEWFLQDALEKGYKVGISAASDNHNSRPGASYPGLEEFTSYGGLTCILSEQLTPDSIFEAIKARHTYATTGHRAYIDAKCTIGDKQYLIGDQVTNWNSNAGIELNYLGTSPIQKIELFNKSKLIKTHLPEIDETHIKLSWHGTEFYGRNREYKWSGSGEFTQNKIVDVSEVNFYHHSKFKHSVNKFEFSSLTSGNYKGVNFKLDKPFEKLKLLVNDTEFEISKKDINKPFSLNEYSEVEVSYLAKEKSVQEISWNFEIASSQLNKGDALYFKVTQEDGGIAWTSPFYIV</sequence>
<reference evidence="1" key="1">
    <citation type="submission" date="2020-04" db="EMBL/GenBank/DDBJ databases">
        <authorList>
            <person name="Zhang T."/>
        </authorList>
    </citation>
    <scope>NUCLEOTIDE SEQUENCE</scope>
    <source>
        <strain evidence="1">HKST-UBA14</strain>
    </source>
</reference>
<dbReference type="SUPFAM" id="SSF89550">
    <property type="entry name" value="PHP domain-like"/>
    <property type="match status" value="1"/>
</dbReference>
<gene>
    <name evidence="1" type="ORF">KC909_03080</name>
</gene>
<dbReference type="Proteomes" id="UP000783287">
    <property type="component" value="Unassembled WGS sequence"/>
</dbReference>
<accession>A0A955RJ20</accession>
<dbReference type="Pfam" id="PF12228">
    <property type="entry name" value="DUF3604"/>
    <property type="match status" value="1"/>
</dbReference>
<protein>
    <submittedName>
        <fullName evidence="1">DUF3604 domain-containing protein</fullName>
    </submittedName>
</protein>
<dbReference type="AlphaFoldDB" id="A0A955RJ20"/>
<name>A0A955RJ20_9BACT</name>
<evidence type="ECO:0000313" key="2">
    <source>
        <dbReference type="Proteomes" id="UP000783287"/>
    </source>
</evidence>
<evidence type="ECO:0000313" key="1">
    <source>
        <dbReference type="EMBL" id="MCA9383323.1"/>
    </source>
</evidence>
<dbReference type="Gene3D" id="3.20.20.140">
    <property type="entry name" value="Metal-dependent hydrolases"/>
    <property type="match status" value="1"/>
</dbReference>
<reference evidence="1" key="2">
    <citation type="journal article" date="2021" name="Microbiome">
        <title>Successional dynamics and alternative stable states in a saline activated sludge microbial community over 9 years.</title>
        <authorList>
            <person name="Wang Y."/>
            <person name="Ye J."/>
            <person name="Ju F."/>
            <person name="Liu L."/>
            <person name="Boyd J.A."/>
            <person name="Deng Y."/>
            <person name="Parks D.H."/>
            <person name="Jiang X."/>
            <person name="Yin X."/>
            <person name="Woodcroft B.J."/>
            <person name="Tyson G.W."/>
            <person name="Hugenholtz P."/>
            <person name="Polz M.F."/>
            <person name="Zhang T."/>
        </authorList>
    </citation>
    <scope>NUCLEOTIDE SEQUENCE</scope>
    <source>
        <strain evidence="1">HKST-UBA14</strain>
    </source>
</reference>
<proteinExistence type="predicted"/>
<organism evidence="1 2">
    <name type="scientific">Candidatus Dojkabacteria bacterium</name>
    <dbReference type="NCBI Taxonomy" id="2099670"/>
    <lineage>
        <taxon>Bacteria</taxon>
        <taxon>Candidatus Dojkabacteria</taxon>
    </lineage>
</organism>
<dbReference type="InterPro" id="IPR016195">
    <property type="entry name" value="Pol/histidinol_Pase-like"/>
</dbReference>
<dbReference type="EMBL" id="JAGQLK010000054">
    <property type="protein sequence ID" value="MCA9383323.1"/>
    <property type="molecule type" value="Genomic_DNA"/>
</dbReference>